<evidence type="ECO:0000256" key="6">
    <source>
        <dbReference type="ARBA" id="ARBA00023136"/>
    </source>
</evidence>
<dbReference type="STRING" id="155417.A0A4Q4TV65"/>
<comment type="subcellular location">
    <subcellularLocation>
        <location evidence="1">Membrane</location>
        <topology evidence="1">Multi-pass membrane protein</topology>
    </subcellularLocation>
</comment>
<dbReference type="Proteomes" id="UP000293360">
    <property type="component" value="Unassembled WGS sequence"/>
</dbReference>
<dbReference type="Gene3D" id="3.40.50.620">
    <property type="entry name" value="HUPs"/>
    <property type="match status" value="1"/>
</dbReference>
<evidence type="ECO:0000256" key="4">
    <source>
        <dbReference type="ARBA" id="ARBA00022989"/>
    </source>
</evidence>
<feature type="transmembrane region" description="Helical" evidence="7">
    <location>
        <begin position="410"/>
        <end position="429"/>
    </location>
</feature>
<feature type="transmembrane region" description="Helical" evidence="7">
    <location>
        <begin position="604"/>
        <end position="625"/>
    </location>
</feature>
<feature type="domain" description="FAD-binding FR-type" evidence="8">
    <location>
        <begin position="475"/>
        <end position="596"/>
    </location>
</feature>
<dbReference type="GO" id="GO:0015677">
    <property type="term" value="P:copper ion import"/>
    <property type="evidence" value="ECO:0007669"/>
    <property type="project" value="TreeGrafter"/>
</dbReference>
<dbReference type="CDD" id="cd06186">
    <property type="entry name" value="NOX_Duox_like_FAD_NADP"/>
    <property type="match status" value="1"/>
</dbReference>
<dbReference type="GO" id="GO:0005886">
    <property type="term" value="C:plasma membrane"/>
    <property type="evidence" value="ECO:0007669"/>
    <property type="project" value="TreeGrafter"/>
</dbReference>
<sequence length="710" mass="78932">MASTAPTTLQDAKTVYDYHRMHMSLRRDVDAVFCLCSLDTRVAERAARLLLDGYGQYLIFAGGAGKLTQDRFSKPEAEVFANIAVQMGVPAEKIITEPRSTNTGENVRFTWELLQQKCLHPRSFILVQKPYMERRTFATFSMQWPDPEAEFMVTSPELEWSGYPNEDNPTDLVINIARRVLQSHGIGSSADEARAALRHLCVVDKDKDPTAKALTLASVMAPLPVDLVKWNRIWPIFQTTNFLEAPSWPDTTVNDEELPPLDRDQLRYLRKLIACILDGRKIAANFNIVLLITLCILALIHLYGKVRNRIKSKLIEDPLETLVFARESPTVDEIAASSSSSSTLEVSSASEDIPKADDIEVERQPLLRRSQTRHGIEGQHVGVLNLLRSWLAYLPPPIPLINQSLPSDGTTIFVLGFYGLNLFCQFYALPLEGRYLVAFADRAGCVFVVNLPILYVLAAKNQPLKALTGYSYDALNIFHRRVGELMCLAAAVHVADMVGCFGLAPKDIKHGWHPADHVFVTIPELGRGYALQAHPFTIASAAPDTNNVSPAAPAHAWLNMLIRVHSSFTSDLLRHAHLNGRASIRLDGQYGSRDALDMLRCSHIAVLVAGGSGIAVVFPLVWDLARRRTTAVRRNVMLYWVVHSQTQRSWIPEERLDELRRCGMHVTIPEPTAEAGRPDIPAYVTGLASAASGTAVRRDADARLRVEKSG</sequence>
<keyword evidence="4 7" id="KW-1133">Transmembrane helix</keyword>
<dbReference type="Pfam" id="PF02698">
    <property type="entry name" value="DUF218"/>
    <property type="match status" value="1"/>
</dbReference>
<dbReference type="SUPFAM" id="SSF52343">
    <property type="entry name" value="Ferredoxin reductase-like, C-terminal NADP-linked domain"/>
    <property type="match status" value="1"/>
</dbReference>
<dbReference type="Pfam" id="PF01794">
    <property type="entry name" value="Ferric_reduct"/>
    <property type="match status" value="1"/>
</dbReference>
<evidence type="ECO:0000256" key="1">
    <source>
        <dbReference type="ARBA" id="ARBA00004141"/>
    </source>
</evidence>
<gene>
    <name evidence="9" type="ORF">DL764_000518</name>
</gene>
<evidence type="ECO:0000256" key="2">
    <source>
        <dbReference type="ARBA" id="ARBA00022448"/>
    </source>
</evidence>
<dbReference type="InterPro" id="IPR013130">
    <property type="entry name" value="Fe3_Rdtase_TM_dom"/>
</dbReference>
<accession>A0A4Q4TV65</accession>
<dbReference type="Gene3D" id="3.40.50.80">
    <property type="entry name" value="Nucleotide-binding domain of ferredoxin-NADP reductase (FNR) module"/>
    <property type="match status" value="1"/>
</dbReference>
<evidence type="ECO:0000259" key="8">
    <source>
        <dbReference type="PROSITE" id="PS51384"/>
    </source>
</evidence>
<dbReference type="GO" id="GO:0000293">
    <property type="term" value="F:ferric-chelate reductase activity"/>
    <property type="evidence" value="ECO:0007669"/>
    <property type="project" value="TreeGrafter"/>
</dbReference>
<dbReference type="InterPro" id="IPR013112">
    <property type="entry name" value="FAD-bd_8"/>
</dbReference>
<dbReference type="PANTHER" id="PTHR32361">
    <property type="entry name" value="FERRIC/CUPRIC REDUCTASE TRANSMEMBRANE COMPONENT"/>
    <property type="match status" value="1"/>
</dbReference>
<dbReference type="InterPro" id="IPR039261">
    <property type="entry name" value="FNR_nucleotide-bd"/>
</dbReference>
<dbReference type="GO" id="GO:0006826">
    <property type="term" value="P:iron ion transport"/>
    <property type="evidence" value="ECO:0007669"/>
    <property type="project" value="TreeGrafter"/>
</dbReference>
<keyword evidence="5" id="KW-0406">Ion transport</keyword>
<proteinExistence type="predicted"/>
<comment type="caution">
    <text evidence="9">The sequence shown here is derived from an EMBL/GenBank/DDBJ whole genome shotgun (WGS) entry which is preliminary data.</text>
</comment>
<dbReference type="AlphaFoldDB" id="A0A4Q4TV65"/>
<dbReference type="InterPro" id="IPR014729">
    <property type="entry name" value="Rossmann-like_a/b/a_fold"/>
</dbReference>
<dbReference type="EMBL" id="QJNU01000014">
    <property type="protein sequence ID" value="RYP10728.1"/>
    <property type="molecule type" value="Genomic_DNA"/>
</dbReference>
<keyword evidence="2" id="KW-0813">Transport</keyword>
<evidence type="ECO:0000256" key="7">
    <source>
        <dbReference type="SAM" id="Phobius"/>
    </source>
</evidence>
<evidence type="ECO:0000313" key="9">
    <source>
        <dbReference type="EMBL" id="RYP10728.1"/>
    </source>
</evidence>
<dbReference type="InterPro" id="IPR051410">
    <property type="entry name" value="Ferric/Cupric_Reductase"/>
</dbReference>
<reference evidence="9 10" key="1">
    <citation type="submission" date="2018-06" db="EMBL/GenBank/DDBJ databases">
        <title>Complete Genomes of Monosporascus.</title>
        <authorList>
            <person name="Robinson A.J."/>
            <person name="Natvig D.O."/>
        </authorList>
    </citation>
    <scope>NUCLEOTIDE SEQUENCE [LARGE SCALE GENOMIC DNA]</scope>
    <source>
        <strain evidence="9 10">CBS 110550</strain>
    </source>
</reference>
<organism evidence="9 10">
    <name type="scientific">Monosporascus ibericus</name>
    <dbReference type="NCBI Taxonomy" id="155417"/>
    <lineage>
        <taxon>Eukaryota</taxon>
        <taxon>Fungi</taxon>
        <taxon>Dikarya</taxon>
        <taxon>Ascomycota</taxon>
        <taxon>Pezizomycotina</taxon>
        <taxon>Sordariomycetes</taxon>
        <taxon>Xylariomycetidae</taxon>
        <taxon>Xylariales</taxon>
        <taxon>Xylariales incertae sedis</taxon>
        <taxon>Monosporascus</taxon>
    </lineage>
</organism>
<keyword evidence="6 7" id="KW-0472">Membrane</keyword>
<name>A0A4Q4TV65_9PEZI</name>
<keyword evidence="3 7" id="KW-0812">Transmembrane</keyword>
<dbReference type="Pfam" id="PF08022">
    <property type="entry name" value="FAD_binding_8"/>
    <property type="match status" value="1"/>
</dbReference>
<keyword evidence="10" id="KW-1185">Reference proteome</keyword>
<protein>
    <recommendedName>
        <fullName evidence="8">FAD-binding FR-type domain-containing protein</fullName>
    </recommendedName>
</protein>
<evidence type="ECO:0000256" key="3">
    <source>
        <dbReference type="ARBA" id="ARBA00022692"/>
    </source>
</evidence>
<evidence type="ECO:0000256" key="5">
    <source>
        <dbReference type="ARBA" id="ARBA00023065"/>
    </source>
</evidence>
<feature type="transmembrane region" description="Helical" evidence="7">
    <location>
        <begin position="282"/>
        <end position="303"/>
    </location>
</feature>
<dbReference type="InterPro" id="IPR017927">
    <property type="entry name" value="FAD-bd_FR_type"/>
</dbReference>
<dbReference type="GO" id="GO:0006879">
    <property type="term" value="P:intracellular iron ion homeostasis"/>
    <property type="evidence" value="ECO:0007669"/>
    <property type="project" value="TreeGrafter"/>
</dbReference>
<dbReference type="InterPro" id="IPR003848">
    <property type="entry name" value="DUF218"/>
</dbReference>
<dbReference type="OrthoDB" id="17725at2759"/>
<dbReference type="PROSITE" id="PS51384">
    <property type="entry name" value="FAD_FR"/>
    <property type="match status" value="1"/>
</dbReference>
<feature type="transmembrane region" description="Helical" evidence="7">
    <location>
        <begin position="435"/>
        <end position="457"/>
    </location>
</feature>
<evidence type="ECO:0000313" key="10">
    <source>
        <dbReference type="Proteomes" id="UP000293360"/>
    </source>
</evidence>
<dbReference type="CDD" id="cd06259">
    <property type="entry name" value="YdcF-like"/>
    <property type="match status" value="1"/>
</dbReference>